<dbReference type="InterPro" id="IPR010998">
    <property type="entry name" value="Integrase_recombinase_N"/>
</dbReference>
<evidence type="ECO:0000256" key="1">
    <source>
        <dbReference type="ARBA" id="ARBA00008857"/>
    </source>
</evidence>
<evidence type="ECO:0000256" key="5">
    <source>
        <dbReference type="PROSITE-ProRule" id="PRU01248"/>
    </source>
</evidence>
<dbReference type="InterPro" id="IPR004107">
    <property type="entry name" value="Integrase_SAM-like_N"/>
</dbReference>
<protein>
    <submittedName>
        <fullName evidence="8">Integrase/recombinase XerC</fullName>
    </submittedName>
</protein>
<dbReference type="GO" id="GO:0006310">
    <property type="term" value="P:DNA recombination"/>
    <property type="evidence" value="ECO:0007669"/>
    <property type="project" value="UniProtKB-KW"/>
</dbReference>
<gene>
    <name evidence="8" type="ORF">HNR31_003695</name>
</gene>
<reference evidence="8 9" key="1">
    <citation type="submission" date="2020-07" db="EMBL/GenBank/DDBJ databases">
        <title>Genomic Encyclopedia of Type Strains, Phase IV (KMG-IV): sequencing the most valuable type-strain genomes for metagenomic binning, comparative biology and taxonomic classification.</title>
        <authorList>
            <person name="Goeker M."/>
        </authorList>
    </citation>
    <scope>NUCLEOTIDE SEQUENCE [LARGE SCALE GENOMIC DNA]</scope>
    <source>
        <strain evidence="8 9">DSM 15730</strain>
    </source>
</reference>
<dbReference type="Pfam" id="PF13495">
    <property type="entry name" value="Phage_int_SAM_4"/>
    <property type="match status" value="1"/>
</dbReference>
<keyword evidence="9" id="KW-1185">Reference proteome</keyword>
<dbReference type="PROSITE" id="PS51898">
    <property type="entry name" value="TYR_RECOMBINASE"/>
    <property type="match status" value="1"/>
</dbReference>
<dbReference type="CDD" id="cd00397">
    <property type="entry name" value="DNA_BRE_C"/>
    <property type="match status" value="1"/>
</dbReference>
<dbReference type="SUPFAM" id="SSF56349">
    <property type="entry name" value="DNA breaking-rejoining enzymes"/>
    <property type="match status" value="1"/>
</dbReference>
<dbReference type="InterPro" id="IPR011010">
    <property type="entry name" value="DNA_brk_join_enz"/>
</dbReference>
<evidence type="ECO:0000313" key="8">
    <source>
        <dbReference type="EMBL" id="MBA2876872.1"/>
    </source>
</evidence>
<dbReference type="GO" id="GO:0003677">
    <property type="term" value="F:DNA binding"/>
    <property type="evidence" value="ECO:0007669"/>
    <property type="project" value="UniProtKB-UniRule"/>
</dbReference>
<organism evidence="8 9">
    <name type="scientific">Thermaerobacillus caldiproteolyticus</name>
    <dbReference type="NCBI Taxonomy" id="247480"/>
    <lineage>
        <taxon>Bacteria</taxon>
        <taxon>Bacillati</taxon>
        <taxon>Bacillota</taxon>
        <taxon>Bacilli</taxon>
        <taxon>Bacillales</taxon>
        <taxon>Anoxybacillaceae</taxon>
        <taxon>Thermaerobacillus</taxon>
    </lineage>
</organism>
<comment type="caution">
    <text evidence="8">The sequence shown here is derived from an EMBL/GenBank/DDBJ whole genome shotgun (WGS) entry which is preliminary data.</text>
</comment>
<dbReference type="RefSeq" id="WP_181557523.1">
    <property type="nucleotide sequence ID" value="NZ_JACDUT010000020.1"/>
</dbReference>
<accession>A0A7V9ZA39</accession>
<dbReference type="InterPro" id="IPR013762">
    <property type="entry name" value="Integrase-like_cat_sf"/>
</dbReference>
<feature type="domain" description="Core-binding (CB)" evidence="7">
    <location>
        <begin position="1"/>
        <end position="83"/>
    </location>
</feature>
<evidence type="ECO:0000313" key="9">
    <source>
        <dbReference type="Proteomes" id="UP000523087"/>
    </source>
</evidence>
<keyword evidence="2" id="KW-0229">DNA integration</keyword>
<proteinExistence type="inferred from homology"/>
<dbReference type="InterPro" id="IPR044068">
    <property type="entry name" value="CB"/>
</dbReference>
<dbReference type="AlphaFoldDB" id="A0A7V9ZA39"/>
<dbReference type="GO" id="GO:0015074">
    <property type="term" value="P:DNA integration"/>
    <property type="evidence" value="ECO:0007669"/>
    <property type="project" value="UniProtKB-KW"/>
</dbReference>
<dbReference type="EMBL" id="JACDUT010000020">
    <property type="protein sequence ID" value="MBA2876872.1"/>
    <property type="molecule type" value="Genomic_DNA"/>
</dbReference>
<keyword evidence="3 5" id="KW-0238">DNA-binding</keyword>
<dbReference type="PROSITE" id="PS51900">
    <property type="entry name" value="CB"/>
    <property type="match status" value="1"/>
</dbReference>
<feature type="domain" description="Tyr recombinase" evidence="6">
    <location>
        <begin position="111"/>
        <end position="298"/>
    </location>
</feature>
<evidence type="ECO:0000256" key="4">
    <source>
        <dbReference type="ARBA" id="ARBA00023172"/>
    </source>
</evidence>
<evidence type="ECO:0000256" key="3">
    <source>
        <dbReference type="ARBA" id="ARBA00023125"/>
    </source>
</evidence>
<evidence type="ECO:0000259" key="7">
    <source>
        <dbReference type="PROSITE" id="PS51900"/>
    </source>
</evidence>
<evidence type="ECO:0000256" key="2">
    <source>
        <dbReference type="ARBA" id="ARBA00022908"/>
    </source>
</evidence>
<keyword evidence="4" id="KW-0233">DNA recombination</keyword>
<dbReference type="Gene3D" id="1.10.443.10">
    <property type="entry name" value="Intergrase catalytic core"/>
    <property type="match status" value="1"/>
</dbReference>
<dbReference type="InterPro" id="IPR050090">
    <property type="entry name" value="Tyrosine_recombinase_XerCD"/>
</dbReference>
<evidence type="ECO:0000259" key="6">
    <source>
        <dbReference type="PROSITE" id="PS51898"/>
    </source>
</evidence>
<dbReference type="Gene3D" id="1.10.150.130">
    <property type="match status" value="1"/>
</dbReference>
<dbReference type="Proteomes" id="UP000523087">
    <property type="component" value="Unassembled WGS sequence"/>
</dbReference>
<sequence>MLGAFLEWLHNEGKDEKTIKAYRFTINQFINWYEKTEGHTDLSQVKPVTIKEFISYMRNTLNRKQATINKSIASLKTFFAYLVDNEIIKDNPMARIKIQKVQTTETVGEKDVSKWLTKEEQEKFISYVELEKNEFKRLRNLAIIDLMLYAGLRVAEVEALRIDDVKVNGNVTITIREGKKGKYATVTLIEKYSKNLKKWLKYRQSLEKDIYKESPYLFVSERSGKMGARAIQVMLNKYAKLAHMENITPHRFRHSFCKNLANAGVPIETISKLARHESIETTKIYIDNSHAEMLEALKKM</sequence>
<dbReference type="InterPro" id="IPR002104">
    <property type="entry name" value="Integrase_catalytic"/>
</dbReference>
<comment type="similarity">
    <text evidence="1">Belongs to the 'phage' integrase family.</text>
</comment>
<dbReference type="PANTHER" id="PTHR30349">
    <property type="entry name" value="PHAGE INTEGRASE-RELATED"/>
    <property type="match status" value="1"/>
</dbReference>
<dbReference type="PANTHER" id="PTHR30349:SF41">
    <property type="entry name" value="INTEGRASE_RECOMBINASE PROTEIN MJ0367-RELATED"/>
    <property type="match status" value="1"/>
</dbReference>
<name>A0A7V9ZA39_9BACL</name>
<dbReference type="Pfam" id="PF00589">
    <property type="entry name" value="Phage_integrase"/>
    <property type="match status" value="1"/>
</dbReference>